<dbReference type="Proteomes" id="UP000887579">
    <property type="component" value="Unplaced"/>
</dbReference>
<organism evidence="1 2">
    <name type="scientific">Panagrolaimus sp. ES5</name>
    <dbReference type="NCBI Taxonomy" id="591445"/>
    <lineage>
        <taxon>Eukaryota</taxon>
        <taxon>Metazoa</taxon>
        <taxon>Ecdysozoa</taxon>
        <taxon>Nematoda</taxon>
        <taxon>Chromadorea</taxon>
        <taxon>Rhabditida</taxon>
        <taxon>Tylenchina</taxon>
        <taxon>Panagrolaimomorpha</taxon>
        <taxon>Panagrolaimoidea</taxon>
        <taxon>Panagrolaimidae</taxon>
        <taxon>Panagrolaimus</taxon>
    </lineage>
</organism>
<dbReference type="WBParaSite" id="ES5_v2.g14962.t1">
    <property type="protein sequence ID" value="ES5_v2.g14962.t1"/>
    <property type="gene ID" value="ES5_v2.g14962"/>
</dbReference>
<evidence type="ECO:0000313" key="2">
    <source>
        <dbReference type="WBParaSite" id="ES5_v2.g14962.t1"/>
    </source>
</evidence>
<name>A0AC34FC80_9BILA</name>
<reference evidence="2" key="1">
    <citation type="submission" date="2022-11" db="UniProtKB">
        <authorList>
            <consortium name="WormBaseParasite"/>
        </authorList>
    </citation>
    <scope>IDENTIFICATION</scope>
</reference>
<sequence length="238" mass="27739">MAFSWRNSQLEKCQNNYLLNLAKLPDLKKASDAADDGDRDEKIFESECFKVFTDDRLQRYIVACEIKIKCDIHTALSHLAANEYSIKKALETIENPKSNPLKFLTGKNGSGIWEPKEIAIFAERMKYHRLYKQWNAIRQYLPSKSIPNLINSYYTMKGIGYSFKKQTFSPISKRLEFQTKCFGFEVVEQDSCENCIKQLWKKQAKTEETKVKLCAFCQLYFELYGKQRPNAQVFSIQG</sequence>
<proteinExistence type="predicted"/>
<evidence type="ECO:0000313" key="1">
    <source>
        <dbReference type="Proteomes" id="UP000887579"/>
    </source>
</evidence>
<protein>
    <submittedName>
        <fullName evidence="2">ELM2 domain-containing protein</fullName>
    </submittedName>
</protein>
<accession>A0AC34FC80</accession>